<organism evidence="2 3">
    <name type="scientific">Vigna mungo</name>
    <name type="common">Black gram</name>
    <name type="synonym">Phaseolus mungo</name>
    <dbReference type="NCBI Taxonomy" id="3915"/>
    <lineage>
        <taxon>Eukaryota</taxon>
        <taxon>Viridiplantae</taxon>
        <taxon>Streptophyta</taxon>
        <taxon>Embryophyta</taxon>
        <taxon>Tracheophyta</taxon>
        <taxon>Spermatophyta</taxon>
        <taxon>Magnoliopsida</taxon>
        <taxon>eudicotyledons</taxon>
        <taxon>Gunneridae</taxon>
        <taxon>Pentapetalae</taxon>
        <taxon>rosids</taxon>
        <taxon>fabids</taxon>
        <taxon>Fabales</taxon>
        <taxon>Fabaceae</taxon>
        <taxon>Papilionoideae</taxon>
        <taxon>50 kb inversion clade</taxon>
        <taxon>NPAAA clade</taxon>
        <taxon>indigoferoid/millettioid clade</taxon>
        <taxon>Phaseoleae</taxon>
        <taxon>Vigna</taxon>
    </lineage>
</organism>
<feature type="compositionally biased region" description="Polar residues" evidence="1">
    <location>
        <begin position="30"/>
        <end position="40"/>
    </location>
</feature>
<dbReference type="AlphaFoldDB" id="A0AAQ3MSK7"/>
<feature type="region of interest" description="Disordered" evidence="1">
    <location>
        <begin position="1"/>
        <end position="54"/>
    </location>
</feature>
<feature type="non-terminal residue" evidence="2">
    <location>
        <position position="1"/>
    </location>
</feature>
<sequence length="140" mass="15443">GRKHFEFKITFSDSEKETLERETLPPTDPSPVTLSPSFAVQRSPEDHPEASPPIIFASLPTDHLHVSSHRSSSASLPALVVSFPPSTTTGGQKPLSSTEASTVTPREHRLLASLPSRRVSSHRPCCRVLPPTYREYLNVY</sequence>
<dbReference type="EMBL" id="CP144692">
    <property type="protein sequence ID" value="WVY96188.1"/>
    <property type="molecule type" value="Genomic_DNA"/>
</dbReference>
<feature type="region of interest" description="Disordered" evidence="1">
    <location>
        <begin position="82"/>
        <end position="105"/>
    </location>
</feature>
<evidence type="ECO:0000256" key="1">
    <source>
        <dbReference type="SAM" id="MobiDB-lite"/>
    </source>
</evidence>
<protein>
    <submittedName>
        <fullName evidence="2">Uncharacterized protein</fullName>
    </submittedName>
</protein>
<keyword evidence="3" id="KW-1185">Reference proteome</keyword>
<feature type="compositionally biased region" description="Basic and acidic residues" evidence="1">
    <location>
        <begin position="1"/>
        <end position="23"/>
    </location>
</feature>
<evidence type="ECO:0000313" key="2">
    <source>
        <dbReference type="EMBL" id="WVY96188.1"/>
    </source>
</evidence>
<evidence type="ECO:0000313" key="3">
    <source>
        <dbReference type="Proteomes" id="UP001374535"/>
    </source>
</evidence>
<proteinExistence type="predicted"/>
<name>A0AAQ3MSK7_VIGMU</name>
<reference evidence="2 3" key="1">
    <citation type="journal article" date="2023" name="Life. Sci Alliance">
        <title>Evolutionary insights into 3D genome organization and epigenetic landscape of Vigna mungo.</title>
        <authorList>
            <person name="Junaid A."/>
            <person name="Singh B."/>
            <person name="Bhatia S."/>
        </authorList>
    </citation>
    <scope>NUCLEOTIDE SEQUENCE [LARGE SCALE GENOMIC DNA]</scope>
    <source>
        <strain evidence="2">Urdbean</strain>
    </source>
</reference>
<feature type="compositionally biased region" description="Polar residues" evidence="1">
    <location>
        <begin position="84"/>
        <end position="104"/>
    </location>
</feature>
<gene>
    <name evidence="2" type="ORF">V8G54_028339</name>
</gene>
<accession>A0AAQ3MSK7</accession>
<dbReference type="Proteomes" id="UP001374535">
    <property type="component" value="Chromosome 9"/>
</dbReference>